<dbReference type="InterPro" id="IPR029058">
    <property type="entry name" value="AB_hydrolase_fold"/>
</dbReference>
<reference evidence="3" key="1">
    <citation type="journal article" date="2020" name="Stud. Mycol.">
        <title>101 Dothideomycetes genomes: a test case for predicting lifestyles and emergence of pathogens.</title>
        <authorList>
            <person name="Haridas S."/>
            <person name="Albert R."/>
            <person name="Binder M."/>
            <person name="Bloem J."/>
            <person name="Labutti K."/>
            <person name="Salamov A."/>
            <person name="Andreopoulos B."/>
            <person name="Baker S."/>
            <person name="Barry K."/>
            <person name="Bills G."/>
            <person name="Bluhm B."/>
            <person name="Cannon C."/>
            <person name="Castanera R."/>
            <person name="Culley D."/>
            <person name="Daum C."/>
            <person name="Ezra D."/>
            <person name="Gonzalez J."/>
            <person name="Henrissat B."/>
            <person name="Kuo A."/>
            <person name="Liang C."/>
            <person name="Lipzen A."/>
            <person name="Lutzoni F."/>
            <person name="Magnuson J."/>
            <person name="Mondo S."/>
            <person name="Nolan M."/>
            <person name="Ohm R."/>
            <person name="Pangilinan J."/>
            <person name="Park H.-J."/>
            <person name="Ramirez L."/>
            <person name="Alfaro M."/>
            <person name="Sun H."/>
            <person name="Tritt A."/>
            <person name="Yoshinaga Y."/>
            <person name="Zwiers L.-H."/>
            <person name="Turgeon B."/>
            <person name="Goodwin S."/>
            <person name="Spatafora J."/>
            <person name="Crous P."/>
            <person name="Grigoriev I."/>
        </authorList>
    </citation>
    <scope>NUCLEOTIDE SEQUENCE</scope>
    <source>
        <strain evidence="3">CBS 207.26</strain>
    </source>
</reference>
<evidence type="ECO:0000313" key="3">
    <source>
        <dbReference type="EMBL" id="KAF2188842.1"/>
    </source>
</evidence>
<feature type="compositionally biased region" description="Basic residues" evidence="1">
    <location>
        <begin position="38"/>
        <end position="55"/>
    </location>
</feature>
<dbReference type="Proteomes" id="UP000800200">
    <property type="component" value="Unassembled WGS sequence"/>
</dbReference>
<keyword evidence="4" id="KW-1185">Reference proteome</keyword>
<protein>
    <recommendedName>
        <fullName evidence="2">NB-ARC domain-containing protein</fullName>
    </recommendedName>
</protein>
<evidence type="ECO:0000313" key="4">
    <source>
        <dbReference type="Proteomes" id="UP000800200"/>
    </source>
</evidence>
<feature type="domain" description="NB-ARC" evidence="2">
    <location>
        <begin position="464"/>
        <end position="618"/>
    </location>
</feature>
<dbReference type="Pfam" id="PF00931">
    <property type="entry name" value="NB-ARC"/>
    <property type="match status" value="1"/>
</dbReference>
<dbReference type="GO" id="GO:0043531">
    <property type="term" value="F:ADP binding"/>
    <property type="evidence" value="ECO:0007669"/>
    <property type="project" value="InterPro"/>
</dbReference>
<dbReference type="PANTHER" id="PTHR48182:SF3">
    <property type="entry name" value="DUF676 DOMAIN-CONTAINING PROTEIN"/>
    <property type="match status" value="1"/>
</dbReference>
<accession>A0A6A6EDI4</accession>
<evidence type="ECO:0000259" key="2">
    <source>
        <dbReference type="Pfam" id="PF00931"/>
    </source>
</evidence>
<sequence>MVPQSLTSVKVTDIPRGTTEEQYRMFLEHLFTEPPKPAQKKHKLPIGNKFKRKFRGGSSPAKAPQPDDKSPQQTPAHPKEWHSQTFASQEGCPVGTITFASEELKKKAIQRHQADRESIWQEWRLTDEFDHLTVLQDPGDDTEADICAVHGLGGNAMDTWTSTDTVKGSSRMWLCDFLPEADYFKCRIMTFGYDSGLRNSHSVMKIKDWAKSLLRSVDRVRASDAVCLVSSLSVANPLVCQGACAELAQEKQRPLLFVCHSLGGLVARQAMVQLPFEALELPGKLCGLVFLATPHRGSLEAEWSNFLVSVAQVMAGVRPEIVDELRPFNPNSSSSIEDFFRLKPLPPFRCFSEGKKMRIVTQPSATLGENRVAANLMGTDHRTICKFTSNSDANYLDIVKALNDVRREILERKAGARVETGRIPGHPAHTAHTYPAMDGYWWEVTQMRGVSHNFEYRAPMYGRDDELQKLQTFLSSDESDLKLTMVKGIGGIGKTRLLIEAAITQQGVRSVFLVGASKEESFEKAAVKIASRIGFDMQAYHPSNRDKWDSISMTERASAFMDWLSHPNNKSALLVVDDLDAYEAADIEKVSTCQAWHIVVSTRDSTLRTVMSLHENMRIPQEICLSPLHKEPALSILRNTPRSPESSSYSAKDMEAIVNITHGHPLAIRLFIPFLMYYQLYEPTVLDEMCGDSYSDSWNDFMNFKTGNLCLSDCFALSQSRLKGGEVGEQAKNLLRLLPFLKLNTSPELVEKFFELDKTWLKDDDVADPGRPLFSKNLKCIRHAIRTLQATSVCVQDPSRRLFECVQLHPLLRKYLLLQLSQEDLIRSIREIVIVCHGLIIRNPDQKSVVLPQLKHCFDFKISVEDLKLPISVFDWIQTLENDDDRSLDLENTFDDPAGEVKETDNPPDDLESLALEESEVQARAAASLPKAYMCRTD</sequence>
<dbReference type="SUPFAM" id="SSF52540">
    <property type="entry name" value="P-loop containing nucleoside triphosphate hydrolases"/>
    <property type="match status" value="1"/>
</dbReference>
<gene>
    <name evidence="3" type="ORF">K469DRAFT_72090</name>
</gene>
<organism evidence="3 4">
    <name type="scientific">Zopfia rhizophila CBS 207.26</name>
    <dbReference type="NCBI Taxonomy" id="1314779"/>
    <lineage>
        <taxon>Eukaryota</taxon>
        <taxon>Fungi</taxon>
        <taxon>Dikarya</taxon>
        <taxon>Ascomycota</taxon>
        <taxon>Pezizomycotina</taxon>
        <taxon>Dothideomycetes</taxon>
        <taxon>Dothideomycetes incertae sedis</taxon>
        <taxon>Zopfiaceae</taxon>
        <taxon>Zopfia</taxon>
    </lineage>
</organism>
<dbReference type="PANTHER" id="PTHR48182">
    <property type="entry name" value="PROTEIN SERAC1"/>
    <property type="match status" value="1"/>
</dbReference>
<evidence type="ECO:0000256" key="1">
    <source>
        <dbReference type="SAM" id="MobiDB-lite"/>
    </source>
</evidence>
<feature type="region of interest" description="Disordered" evidence="1">
    <location>
        <begin position="32"/>
        <end position="87"/>
    </location>
</feature>
<dbReference type="Gene3D" id="3.40.50.1820">
    <property type="entry name" value="alpha/beta hydrolase"/>
    <property type="match status" value="1"/>
</dbReference>
<dbReference type="EMBL" id="ML994622">
    <property type="protein sequence ID" value="KAF2188842.1"/>
    <property type="molecule type" value="Genomic_DNA"/>
</dbReference>
<dbReference type="InterPro" id="IPR027417">
    <property type="entry name" value="P-loop_NTPase"/>
</dbReference>
<dbReference type="OrthoDB" id="5086500at2759"/>
<dbReference type="SUPFAM" id="SSF53474">
    <property type="entry name" value="alpha/beta-Hydrolases"/>
    <property type="match status" value="1"/>
</dbReference>
<proteinExistence type="predicted"/>
<dbReference type="Gene3D" id="3.40.50.300">
    <property type="entry name" value="P-loop containing nucleotide triphosphate hydrolases"/>
    <property type="match status" value="1"/>
</dbReference>
<name>A0A6A6EDI4_9PEZI</name>
<dbReference type="InterPro" id="IPR002182">
    <property type="entry name" value="NB-ARC"/>
</dbReference>
<dbReference type="InterPro" id="IPR052374">
    <property type="entry name" value="SERAC1"/>
</dbReference>
<dbReference type="AlphaFoldDB" id="A0A6A6EDI4"/>